<accession>Q6HV68</accession>
<dbReference type="EMBL" id="AE017334">
    <property type="protein sequence ID" value="AAT32905.2"/>
    <property type="molecule type" value="Genomic_DNA"/>
</dbReference>
<feature type="transmembrane region" description="Helical" evidence="1">
    <location>
        <begin position="33"/>
        <end position="53"/>
    </location>
</feature>
<keyword evidence="1" id="KW-0472">Membrane</keyword>
<evidence type="ECO:0000313" key="2">
    <source>
        <dbReference type="EMBL" id="AAT32905.2"/>
    </source>
</evidence>
<sequence length="275" mass="31434">MKDIKIGCFYFRQISRKMGINLKEWIQSNWKKVIGILVIAVATPNIIGGLLNIPGGNLTIGDENAWVSFYGSYTGGIIGGIVALIIASTQLINERKKNKESQRSFLSAAKVDMNLSETKNVGRKKKGRIVLTEAYERLIGTEFETTYYSIIRYDGPDIIMNCEFNIVVGDSSNFETTDTITVWVDFFEKDEEILIPLCSTKFKKDQQGTKEEQEDFRRTPFVKEIQALYETLGGEKMRFYQSEIESERGHYVVGDKEITILRHDIQYTKFAQRGE</sequence>
<dbReference type="KEGG" id="bar:GBAA_3798"/>
<keyword evidence="1" id="KW-1133">Transmembrane helix</keyword>
<accession>Q81XW9</accession>
<dbReference type="Proteomes" id="UP000000594">
    <property type="component" value="Chromosome"/>
</dbReference>
<accession>E9R0X7</accession>
<accession>Q6KPE0</accession>
<evidence type="ECO:0000256" key="1">
    <source>
        <dbReference type="SAM" id="Phobius"/>
    </source>
</evidence>
<protein>
    <submittedName>
        <fullName evidence="2">Uncharacterized protein</fullName>
    </submittedName>
</protein>
<feature type="transmembrane region" description="Helical" evidence="1">
    <location>
        <begin position="73"/>
        <end position="93"/>
    </location>
</feature>
<accession>A0A0F7RA60</accession>
<keyword evidence="3" id="KW-1185">Reference proteome</keyword>
<organism evidence="2 3">
    <name type="scientific">Bacillus anthracis</name>
    <name type="common">anthrax bacterium</name>
    <dbReference type="NCBI Taxonomy" id="1392"/>
    <lineage>
        <taxon>Bacteria</taxon>
        <taxon>Bacillati</taxon>
        <taxon>Bacillota</taxon>
        <taxon>Bacilli</taxon>
        <taxon>Bacillales</taxon>
        <taxon>Bacillaceae</taxon>
        <taxon>Bacillus</taxon>
        <taxon>Bacillus cereus group</taxon>
    </lineage>
</organism>
<proteinExistence type="predicted"/>
<name>A0A0F7RA60_BACAN</name>
<reference evidence="2 3" key="1">
    <citation type="journal article" date="2009" name="J. Bacteriol.">
        <title>The complete genome sequence of Bacillus anthracis Ames 'Ancestor'.</title>
        <authorList>
            <person name="Ravel J."/>
            <person name="Jiang L."/>
            <person name="Stanley S.T."/>
            <person name="Wilson M.R."/>
            <person name="Decker R.S."/>
            <person name="Read T.D."/>
            <person name="Worsham P."/>
            <person name="Keim P.S."/>
            <person name="Salzberg S.L."/>
            <person name="Fraser-Liggett C.M."/>
            <person name="Rasko D.A."/>
        </authorList>
    </citation>
    <scope>NUCLEOTIDE SEQUENCE [LARGE SCALE GENOMIC DNA]</scope>
    <source>
        <strain evidence="3">Ames ancestor</strain>
    </source>
</reference>
<gene>
    <name evidence="2" type="ordered locus">GBAA_3798</name>
</gene>
<dbReference type="AlphaFoldDB" id="A0A0F7RA60"/>
<evidence type="ECO:0000313" key="3">
    <source>
        <dbReference type="Proteomes" id="UP000000594"/>
    </source>
</evidence>
<keyword evidence="1" id="KW-0812">Transmembrane</keyword>
<accession>E9R0X6</accession>